<organism evidence="3 4">
    <name type="scientific">Paucibacter sediminis</name>
    <dbReference type="NCBI Taxonomy" id="3019553"/>
    <lineage>
        <taxon>Bacteria</taxon>
        <taxon>Pseudomonadati</taxon>
        <taxon>Pseudomonadota</taxon>
        <taxon>Betaproteobacteria</taxon>
        <taxon>Burkholderiales</taxon>
        <taxon>Sphaerotilaceae</taxon>
        <taxon>Roseateles</taxon>
    </lineage>
</organism>
<proteinExistence type="predicted"/>
<dbReference type="KEGG" id="pais:PFX98_12545"/>
<dbReference type="EMBL" id="CP116346">
    <property type="protein sequence ID" value="WIT09774.1"/>
    <property type="molecule type" value="Genomic_DNA"/>
</dbReference>
<dbReference type="PROSITE" id="PS50914">
    <property type="entry name" value="BON"/>
    <property type="match status" value="2"/>
</dbReference>
<dbReference type="Proteomes" id="UP001177769">
    <property type="component" value="Chromosome"/>
</dbReference>
<evidence type="ECO:0000313" key="3">
    <source>
        <dbReference type="EMBL" id="WIT09774.1"/>
    </source>
</evidence>
<dbReference type="PANTHER" id="PTHR34606">
    <property type="entry name" value="BON DOMAIN-CONTAINING PROTEIN"/>
    <property type="match status" value="1"/>
</dbReference>
<dbReference type="InterPro" id="IPR014004">
    <property type="entry name" value="Transpt-assoc_nodulatn_dom_bac"/>
</dbReference>
<dbReference type="PANTHER" id="PTHR34606:SF4">
    <property type="entry name" value="OUTER MEMBRANE LIPOPROTEIN DOLP"/>
    <property type="match status" value="1"/>
</dbReference>
<dbReference type="Pfam" id="PF04972">
    <property type="entry name" value="BON"/>
    <property type="match status" value="2"/>
</dbReference>
<keyword evidence="4" id="KW-1185">Reference proteome</keyword>
<dbReference type="RefSeq" id="WP_285230844.1">
    <property type="nucleotide sequence ID" value="NZ_CP116346.1"/>
</dbReference>
<dbReference type="SMART" id="SM00749">
    <property type="entry name" value="BON"/>
    <property type="match status" value="2"/>
</dbReference>
<dbReference type="InterPro" id="IPR007055">
    <property type="entry name" value="BON_dom"/>
</dbReference>
<feature type="domain" description="BON" evidence="2">
    <location>
        <begin position="54"/>
        <end position="121"/>
    </location>
</feature>
<evidence type="ECO:0000313" key="4">
    <source>
        <dbReference type="Proteomes" id="UP001177769"/>
    </source>
</evidence>
<evidence type="ECO:0000259" key="2">
    <source>
        <dbReference type="PROSITE" id="PS50914"/>
    </source>
</evidence>
<dbReference type="Gene3D" id="3.30.1340.30">
    <property type="match status" value="1"/>
</dbReference>
<gene>
    <name evidence="3" type="ORF">PFX98_12545</name>
</gene>
<sequence>MTPSNSSPTRRLALLATLAAALLGSACAPLVVGGAMVGGALMATDRRTSGTQVEDEGIEFKVGARLREQLGDRVHISVNSYNRMVLLTGETRNDEDRARAEQIAAQVENVNRVLNEVGVGMLSSISSRSNDVFIAGKVKASLLDARDLMSNAFYTVVERGNVYLMGRVTEREAHRASEVARGVSGVQKVVRAFEIISEEELARITPKPAPTK</sequence>
<feature type="domain" description="BON" evidence="2">
    <location>
        <begin position="130"/>
        <end position="197"/>
    </location>
</feature>
<reference evidence="3" key="1">
    <citation type="submission" date="2023-01" db="EMBL/GenBank/DDBJ databases">
        <title>Whole genome sequence of Paucibacter sp. S2-9 isolated from pond sediment.</title>
        <authorList>
            <person name="Jung J.Y."/>
        </authorList>
    </citation>
    <scope>NUCLEOTIDE SEQUENCE</scope>
    <source>
        <strain evidence="3">S2-9</strain>
    </source>
</reference>
<protein>
    <submittedName>
        <fullName evidence="3">BON domain-containing protein</fullName>
    </submittedName>
</protein>
<accession>A0AA95N961</accession>
<keyword evidence="1" id="KW-0732">Signal</keyword>
<dbReference type="AlphaFoldDB" id="A0AA95N961"/>
<name>A0AA95N961_9BURK</name>
<dbReference type="InterPro" id="IPR051686">
    <property type="entry name" value="Lipoprotein_DolP"/>
</dbReference>
<evidence type="ECO:0000256" key="1">
    <source>
        <dbReference type="ARBA" id="ARBA00022729"/>
    </source>
</evidence>